<dbReference type="Pfam" id="PF03358">
    <property type="entry name" value="FMN_red"/>
    <property type="match status" value="1"/>
</dbReference>
<dbReference type="GO" id="GO:0016491">
    <property type="term" value="F:oxidoreductase activity"/>
    <property type="evidence" value="ECO:0007669"/>
    <property type="project" value="InterPro"/>
</dbReference>
<dbReference type="GO" id="GO:0010181">
    <property type="term" value="F:FMN binding"/>
    <property type="evidence" value="ECO:0007669"/>
    <property type="project" value="TreeGrafter"/>
</dbReference>
<dbReference type="RefSeq" id="WP_012831364.1">
    <property type="nucleotide sequence ID" value="NC_013440.1"/>
</dbReference>
<dbReference type="Gene3D" id="3.40.50.360">
    <property type="match status" value="1"/>
</dbReference>
<sequence>MRVLGICGSLQASSGNLELLRTAARLAPDGVEVVISDALRHLPLFNPDIEADGVPAPVAAWRRELADCDAVLIACPEYAYSLPGALKNGIDWVVSSSELYRKVAAVTAAVPYAERGQKGRDALLQTLDAVDVVLVSTQPIVRGEDAEQELLALLQRVIAGVQAEASS</sequence>
<dbReference type="PANTHER" id="PTHR30543:SF21">
    <property type="entry name" value="NAD(P)H-DEPENDENT FMN REDUCTASE LOT6"/>
    <property type="match status" value="1"/>
</dbReference>
<evidence type="ECO:0000313" key="2">
    <source>
        <dbReference type="EMBL" id="ACY18772.1"/>
    </source>
</evidence>
<name>D0LNU6_HALO1</name>
<keyword evidence="3" id="KW-1185">Reference proteome</keyword>
<dbReference type="InterPro" id="IPR050712">
    <property type="entry name" value="NAD(P)H-dep_reductase"/>
</dbReference>
<dbReference type="InterPro" id="IPR005025">
    <property type="entry name" value="FMN_Rdtase-like_dom"/>
</dbReference>
<dbReference type="HOGENOM" id="CLU_055322_4_3_7"/>
<dbReference type="Proteomes" id="UP000001880">
    <property type="component" value="Chromosome"/>
</dbReference>
<evidence type="ECO:0000313" key="3">
    <source>
        <dbReference type="Proteomes" id="UP000001880"/>
    </source>
</evidence>
<dbReference type="GO" id="GO:0005829">
    <property type="term" value="C:cytosol"/>
    <property type="evidence" value="ECO:0007669"/>
    <property type="project" value="TreeGrafter"/>
</dbReference>
<proteinExistence type="predicted"/>
<dbReference type="EMBL" id="CP001804">
    <property type="protein sequence ID" value="ACY18772.1"/>
    <property type="molecule type" value="Genomic_DNA"/>
</dbReference>
<reference evidence="2 3" key="1">
    <citation type="journal article" date="2010" name="Stand. Genomic Sci.">
        <title>Complete genome sequence of Haliangium ochraceum type strain (SMP-2).</title>
        <authorList>
            <consortium name="US DOE Joint Genome Institute (JGI-PGF)"/>
            <person name="Ivanova N."/>
            <person name="Daum C."/>
            <person name="Lang E."/>
            <person name="Abt B."/>
            <person name="Kopitz M."/>
            <person name="Saunders E."/>
            <person name="Lapidus A."/>
            <person name="Lucas S."/>
            <person name="Glavina Del Rio T."/>
            <person name="Nolan M."/>
            <person name="Tice H."/>
            <person name="Copeland A."/>
            <person name="Cheng J.F."/>
            <person name="Chen F."/>
            <person name="Bruce D."/>
            <person name="Goodwin L."/>
            <person name="Pitluck S."/>
            <person name="Mavromatis K."/>
            <person name="Pati A."/>
            <person name="Mikhailova N."/>
            <person name="Chen A."/>
            <person name="Palaniappan K."/>
            <person name="Land M."/>
            <person name="Hauser L."/>
            <person name="Chang Y.J."/>
            <person name="Jeffries C.D."/>
            <person name="Detter J.C."/>
            <person name="Brettin T."/>
            <person name="Rohde M."/>
            <person name="Goker M."/>
            <person name="Bristow J."/>
            <person name="Markowitz V."/>
            <person name="Eisen J.A."/>
            <person name="Hugenholtz P."/>
            <person name="Kyrpides N.C."/>
            <person name="Klenk H.P."/>
        </authorList>
    </citation>
    <scope>NUCLEOTIDE SEQUENCE [LARGE SCALE GENOMIC DNA]</scope>
    <source>
        <strain evidence="3">DSM 14365 / CIP 107738 / JCM 11303 / AJ 13395 / SMP-2</strain>
    </source>
</reference>
<dbReference type="eggNOG" id="COG0431">
    <property type="taxonomic scope" value="Bacteria"/>
</dbReference>
<evidence type="ECO:0000259" key="1">
    <source>
        <dbReference type="Pfam" id="PF03358"/>
    </source>
</evidence>
<dbReference type="PANTHER" id="PTHR30543">
    <property type="entry name" value="CHROMATE REDUCTASE"/>
    <property type="match status" value="1"/>
</dbReference>
<organism evidence="2 3">
    <name type="scientific">Haliangium ochraceum (strain DSM 14365 / JCM 11303 / SMP-2)</name>
    <dbReference type="NCBI Taxonomy" id="502025"/>
    <lineage>
        <taxon>Bacteria</taxon>
        <taxon>Pseudomonadati</taxon>
        <taxon>Myxococcota</taxon>
        <taxon>Polyangia</taxon>
        <taxon>Haliangiales</taxon>
        <taxon>Kofleriaceae</taxon>
        <taxon>Haliangium</taxon>
    </lineage>
</organism>
<dbReference type="SUPFAM" id="SSF52218">
    <property type="entry name" value="Flavoproteins"/>
    <property type="match status" value="1"/>
</dbReference>
<feature type="domain" description="NADPH-dependent FMN reductase-like" evidence="1">
    <location>
        <begin position="1"/>
        <end position="140"/>
    </location>
</feature>
<dbReference type="OrthoDB" id="9812295at2"/>
<gene>
    <name evidence="2" type="ordered locus">Hoch_6301</name>
</gene>
<accession>D0LNU6</accession>
<dbReference type="AlphaFoldDB" id="D0LNU6"/>
<protein>
    <submittedName>
        <fullName evidence="2">NADPH-dependent FMN reductase</fullName>
    </submittedName>
</protein>
<dbReference type="InterPro" id="IPR029039">
    <property type="entry name" value="Flavoprotein-like_sf"/>
</dbReference>
<dbReference type="KEGG" id="hoh:Hoch_6301"/>
<dbReference type="STRING" id="502025.Hoch_6301"/>